<dbReference type="PANTHER" id="PTHR12592">
    <property type="entry name" value="ATP-DEPENDENT (S)-NAD(P)H-HYDRATE DEHYDRATASE FAMILY MEMBER"/>
    <property type="match status" value="1"/>
</dbReference>
<gene>
    <name evidence="11 12" type="primary">thiM</name>
    <name evidence="12" type="ORF">AAAU51_07760</name>
</gene>
<dbReference type="PRINTS" id="PR01099">
    <property type="entry name" value="HYETHTZKNASE"/>
</dbReference>
<dbReference type="GO" id="GO:0004417">
    <property type="term" value="F:hydroxyethylthiazole kinase activity"/>
    <property type="evidence" value="ECO:0007669"/>
    <property type="project" value="UniProtKB-EC"/>
</dbReference>
<dbReference type="InterPro" id="IPR000417">
    <property type="entry name" value="Hyethyz_kinase"/>
</dbReference>
<dbReference type="InterPro" id="IPR029056">
    <property type="entry name" value="Ribokinase-like"/>
</dbReference>
<comment type="caution">
    <text evidence="12">The sequence shown here is derived from an EMBL/GenBank/DDBJ whole genome shotgun (WGS) entry which is preliminary data.</text>
</comment>
<keyword evidence="8 11" id="KW-0067">ATP-binding</keyword>
<feature type="binding site" evidence="11">
    <location>
        <position position="201"/>
    </location>
    <ligand>
        <name>substrate</name>
    </ligand>
</feature>
<dbReference type="NCBIfam" id="TIGR00694">
    <property type="entry name" value="thiM"/>
    <property type="match status" value="1"/>
</dbReference>
<dbReference type="Pfam" id="PF02110">
    <property type="entry name" value="HK"/>
    <property type="match status" value="1"/>
</dbReference>
<name>A0ABV1IVQ2_9FIRM</name>
<dbReference type="HAMAP" id="MF_00228">
    <property type="entry name" value="Thz_kinase"/>
    <property type="match status" value="1"/>
</dbReference>
<keyword evidence="5 11" id="KW-0479">Metal-binding</keyword>
<comment type="cofactor">
    <cofactor evidence="2 11">
        <name>Mg(2+)</name>
        <dbReference type="ChEBI" id="CHEBI:18420"/>
    </cofactor>
</comment>
<dbReference type="Gene3D" id="3.40.1190.20">
    <property type="match status" value="1"/>
</dbReference>
<dbReference type="PANTHER" id="PTHR12592:SF0">
    <property type="entry name" value="ATP-DEPENDENT (S)-NAD(P)H-HYDRATE DEHYDRATASE"/>
    <property type="match status" value="1"/>
</dbReference>
<dbReference type="EMBL" id="JBBNIN010000009">
    <property type="protein sequence ID" value="MEQ2711065.1"/>
    <property type="molecule type" value="Genomic_DNA"/>
</dbReference>
<feature type="binding site" evidence="11">
    <location>
        <position position="45"/>
    </location>
    <ligand>
        <name>substrate</name>
    </ligand>
</feature>
<dbReference type="Proteomes" id="UP001482154">
    <property type="component" value="Unassembled WGS sequence"/>
</dbReference>
<evidence type="ECO:0000313" key="12">
    <source>
        <dbReference type="EMBL" id="MEQ2711065.1"/>
    </source>
</evidence>
<sequence length="275" mass="29954">MGELNFQNVFDKVRKDSVMVHCITNYVTINDVANIILAMDASPIMADDPIEVCEITGISDCLVINMGTLKQNIVRSMLLAGKKANESGHPIVFDPVGVGASKFRKDTAIKLLNEVHFSVIRGNISEIKTLYEWSENSYGVDAKKDDIITEDNQKKVIRMAKELAVKTKAVIVITGETDLVTDGETVYFIKNGVPEMARITGCGCMLDGVIAGFIGANQGNILEATVTAVSAMGICGEYARENAKGTGTLKVHLIDAMSNIDETWMERSNQIESRS</sequence>
<evidence type="ECO:0000256" key="3">
    <source>
        <dbReference type="ARBA" id="ARBA00004868"/>
    </source>
</evidence>
<dbReference type="RefSeq" id="WP_329964870.1">
    <property type="nucleotide sequence ID" value="NZ_JBBNIN010000009.1"/>
</dbReference>
<keyword evidence="13" id="KW-1185">Reference proteome</keyword>
<protein>
    <recommendedName>
        <fullName evidence="11">Hydroxyethylthiazole kinase</fullName>
        <ecNumber evidence="11">2.7.1.50</ecNumber>
    </recommendedName>
    <alternativeName>
        <fullName evidence="11">4-methyl-5-beta-hydroxyethylthiazole kinase</fullName>
        <shortName evidence="11">TH kinase</shortName>
        <shortName evidence="11">Thz kinase</shortName>
    </alternativeName>
</protein>
<feature type="binding site" evidence="11">
    <location>
        <position position="121"/>
    </location>
    <ligand>
        <name>ATP</name>
        <dbReference type="ChEBI" id="CHEBI:30616"/>
    </ligand>
</feature>
<comment type="function">
    <text evidence="11">Catalyzes the phosphorylation of the hydroxyl group of 4-methyl-5-beta-hydroxyethylthiazole (THZ).</text>
</comment>
<keyword evidence="10 11" id="KW-0784">Thiamine biosynthesis</keyword>
<dbReference type="SUPFAM" id="SSF53613">
    <property type="entry name" value="Ribokinase-like"/>
    <property type="match status" value="1"/>
</dbReference>
<evidence type="ECO:0000256" key="2">
    <source>
        <dbReference type="ARBA" id="ARBA00001946"/>
    </source>
</evidence>
<evidence type="ECO:0000256" key="10">
    <source>
        <dbReference type="ARBA" id="ARBA00022977"/>
    </source>
</evidence>
<proteinExistence type="inferred from homology"/>
<feature type="binding site" evidence="11">
    <location>
        <position position="174"/>
    </location>
    <ligand>
        <name>ATP</name>
        <dbReference type="ChEBI" id="CHEBI:30616"/>
    </ligand>
</feature>
<organism evidence="12 13">
    <name type="scientific">Anaerostipes amylophilus</name>
    <dbReference type="NCBI Taxonomy" id="2981779"/>
    <lineage>
        <taxon>Bacteria</taxon>
        <taxon>Bacillati</taxon>
        <taxon>Bacillota</taxon>
        <taxon>Clostridia</taxon>
        <taxon>Lachnospirales</taxon>
        <taxon>Lachnospiraceae</taxon>
        <taxon>Anaerostipes</taxon>
    </lineage>
</organism>
<evidence type="ECO:0000256" key="6">
    <source>
        <dbReference type="ARBA" id="ARBA00022741"/>
    </source>
</evidence>
<dbReference type="CDD" id="cd01170">
    <property type="entry name" value="THZ_kinase"/>
    <property type="match status" value="1"/>
</dbReference>
<accession>A0ABV1IVQ2</accession>
<evidence type="ECO:0000313" key="13">
    <source>
        <dbReference type="Proteomes" id="UP001482154"/>
    </source>
</evidence>
<keyword evidence="9 11" id="KW-0460">Magnesium</keyword>
<evidence type="ECO:0000256" key="5">
    <source>
        <dbReference type="ARBA" id="ARBA00022723"/>
    </source>
</evidence>
<comment type="pathway">
    <text evidence="3 11">Cofactor biosynthesis; thiamine diphosphate biosynthesis; 4-methyl-5-(2-phosphoethyl)-thiazole from 5-(2-hydroxyethyl)-4-methylthiazole: step 1/1.</text>
</comment>
<keyword evidence="7 11" id="KW-0418">Kinase</keyword>
<evidence type="ECO:0000256" key="7">
    <source>
        <dbReference type="ARBA" id="ARBA00022777"/>
    </source>
</evidence>
<keyword evidence="4 11" id="KW-0808">Transferase</keyword>
<evidence type="ECO:0000256" key="8">
    <source>
        <dbReference type="ARBA" id="ARBA00022840"/>
    </source>
</evidence>
<dbReference type="NCBIfam" id="NF006830">
    <property type="entry name" value="PRK09355.1"/>
    <property type="match status" value="1"/>
</dbReference>
<comment type="catalytic activity">
    <reaction evidence="1 11">
        <text>5-(2-hydroxyethyl)-4-methylthiazole + ATP = 4-methyl-5-(2-phosphooxyethyl)-thiazole + ADP + H(+)</text>
        <dbReference type="Rhea" id="RHEA:24212"/>
        <dbReference type="ChEBI" id="CHEBI:15378"/>
        <dbReference type="ChEBI" id="CHEBI:17957"/>
        <dbReference type="ChEBI" id="CHEBI:30616"/>
        <dbReference type="ChEBI" id="CHEBI:58296"/>
        <dbReference type="ChEBI" id="CHEBI:456216"/>
        <dbReference type="EC" id="2.7.1.50"/>
    </reaction>
</comment>
<reference evidence="12 13" key="1">
    <citation type="submission" date="2024-04" db="EMBL/GenBank/DDBJ databases">
        <title>Human intestinal bacterial collection.</title>
        <authorList>
            <person name="Pauvert C."/>
            <person name="Hitch T.C.A."/>
            <person name="Clavel T."/>
        </authorList>
    </citation>
    <scope>NUCLEOTIDE SEQUENCE [LARGE SCALE GENOMIC DNA]</scope>
    <source>
        <strain evidence="12 13">CLA-AA-H249</strain>
    </source>
</reference>
<keyword evidence="6 11" id="KW-0547">Nucleotide-binding</keyword>
<evidence type="ECO:0000256" key="4">
    <source>
        <dbReference type="ARBA" id="ARBA00022679"/>
    </source>
</evidence>
<evidence type="ECO:0000256" key="9">
    <source>
        <dbReference type="ARBA" id="ARBA00022842"/>
    </source>
</evidence>
<evidence type="ECO:0000256" key="11">
    <source>
        <dbReference type="HAMAP-Rule" id="MF_00228"/>
    </source>
</evidence>
<comment type="similarity">
    <text evidence="11">Belongs to the Thz kinase family.</text>
</comment>
<dbReference type="EC" id="2.7.1.50" evidence="11"/>
<evidence type="ECO:0000256" key="1">
    <source>
        <dbReference type="ARBA" id="ARBA00001771"/>
    </source>
</evidence>
<dbReference type="PIRSF" id="PIRSF000513">
    <property type="entry name" value="Thz_kinase"/>
    <property type="match status" value="1"/>
</dbReference>